<evidence type="ECO:0000313" key="1">
    <source>
        <dbReference type="EMBL" id="QEC62567.1"/>
    </source>
</evidence>
<keyword evidence="2" id="KW-1185">Reference proteome</keyword>
<dbReference type="InterPro" id="IPR029044">
    <property type="entry name" value="Nucleotide-diphossugar_trans"/>
</dbReference>
<dbReference type="AlphaFoldDB" id="A0A5B8UTX6"/>
<dbReference type="SUPFAM" id="SSF53448">
    <property type="entry name" value="Nucleotide-diphospho-sugar transferases"/>
    <property type="match status" value="1"/>
</dbReference>
<sequence>MSLTGKLAYHLFYKPRSWTREVRKFGGVFNVLRIKRGRAAMKKAAAQIKRSPVPAEAFGVYFLTGKKFWPLTAFCAGSLLRHAGSGIRPVFVDDGTLDERLMTRIYLQFPGCLVKKASDIEPEMARALPPSQFPLIHEKRKTYPHIRKLTDIHAGSSGWKLVLDSDMLFFKKPAEILHWIGDPQHPLFLRDPENSYHYSAGLMEALAGHPVPTHLNVGMVGLKSDAIDWIKVERWIGALEHAEGKSYLLEQAMSAMLAAGETVTVADSSEYVVMPGKEEAERPTATLHHYVAGSKEWYYKTSWKRS</sequence>
<dbReference type="Proteomes" id="UP000321479">
    <property type="component" value="Chromosome"/>
</dbReference>
<organism evidence="1 2">
    <name type="scientific">Mucilaginibacter ginsenosidivorans</name>
    <dbReference type="NCBI Taxonomy" id="398053"/>
    <lineage>
        <taxon>Bacteria</taxon>
        <taxon>Pseudomonadati</taxon>
        <taxon>Bacteroidota</taxon>
        <taxon>Sphingobacteriia</taxon>
        <taxon>Sphingobacteriales</taxon>
        <taxon>Sphingobacteriaceae</taxon>
        <taxon>Mucilaginibacter</taxon>
    </lineage>
</organism>
<gene>
    <name evidence="1" type="ORF">FRZ54_08175</name>
</gene>
<reference evidence="1 2" key="1">
    <citation type="journal article" date="2017" name="Curr. Microbiol.">
        <title>Mucilaginibacter ginsenosidivorans sp. nov., Isolated from Soil of Ginseng Field.</title>
        <authorList>
            <person name="Kim M.M."/>
            <person name="Siddiqi M.Z."/>
            <person name="Im W.T."/>
        </authorList>
    </citation>
    <scope>NUCLEOTIDE SEQUENCE [LARGE SCALE GENOMIC DNA]</scope>
    <source>
        <strain evidence="1 2">Gsoil 3017</strain>
    </source>
</reference>
<accession>A0A5B8UTX6</accession>
<evidence type="ECO:0000313" key="2">
    <source>
        <dbReference type="Proteomes" id="UP000321479"/>
    </source>
</evidence>
<protein>
    <submittedName>
        <fullName evidence="1">Glycosyl transferase</fullName>
    </submittedName>
</protein>
<dbReference type="GO" id="GO:0016740">
    <property type="term" value="F:transferase activity"/>
    <property type="evidence" value="ECO:0007669"/>
    <property type="project" value="UniProtKB-KW"/>
</dbReference>
<dbReference type="EMBL" id="CP042436">
    <property type="protein sequence ID" value="QEC62567.1"/>
    <property type="molecule type" value="Genomic_DNA"/>
</dbReference>
<name>A0A5B8UTX6_9SPHI</name>
<dbReference type="OrthoDB" id="759053at2"/>
<keyword evidence="1" id="KW-0808">Transferase</keyword>
<dbReference type="KEGG" id="mgin:FRZ54_08175"/>
<dbReference type="RefSeq" id="WP_147031144.1">
    <property type="nucleotide sequence ID" value="NZ_CP042436.1"/>
</dbReference>
<proteinExistence type="predicted"/>